<feature type="transmembrane region" description="Helical" evidence="1">
    <location>
        <begin position="12"/>
        <end position="31"/>
    </location>
</feature>
<reference evidence="3 4" key="1">
    <citation type="journal article" date="2018" name="BMC Genomics">
        <title>Comparative genome analysis of jujube witches'-broom Phytoplasma, an obligate pathogen that causes jujube witches'-broom disease.</title>
        <authorList>
            <person name="Wang J."/>
            <person name="Song L."/>
            <person name="Jiao Q."/>
            <person name="Yang S."/>
            <person name="Gao R."/>
            <person name="Lu X."/>
            <person name="Zhou G."/>
        </authorList>
    </citation>
    <scope>NUCLEOTIDE SEQUENCE [LARGE SCALE GENOMIC DNA]</scope>
    <source>
        <strain evidence="3">Jwb-nky</strain>
    </source>
</reference>
<feature type="domain" description="Peptidase M41" evidence="2">
    <location>
        <begin position="62"/>
        <end position="153"/>
    </location>
</feature>
<name>A0A660HN16_ZIZJU</name>
<dbReference type="GO" id="GO:0004222">
    <property type="term" value="F:metalloendopeptidase activity"/>
    <property type="evidence" value="ECO:0007669"/>
    <property type="project" value="InterPro"/>
</dbReference>
<dbReference type="RefSeq" id="WP_121464107.1">
    <property type="nucleotide sequence ID" value="NZ_CP025121.1"/>
</dbReference>
<dbReference type="GO" id="GO:0004176">
    <property type="term" value="F:ATP-dependent peptidase activity"/>
    <property type="evidence" value="ECO:0007669"/>
    <property type="project" value="InterPro"/>
</dbReference>
<keyword evidence="1" id="KW-0472">Membrane</keyword>
<dbReference type="GO" id="GO:0006508">
    <property type="term" value="P:proteolysis"/>
    <property type="evidence" value="ECO:0007669"/>
    <property type="project" value="InterPro"/>
</dbReference>
<organism evidence="3 4">
    <name type="scientific">Ziziphus jujuba witches'-broom phytoplasma</name>
    <dbReference type="NCBI Taxonomy" id="135727"/>
    <lineage>
        <taxon>Bacteria</taxon>
        <taxon>Bacillati</taxon>
        <taxon>Mycoplasmatota</taxon>
        <taxon>Mollicutes</taxon>
        <taxon>Acholeplasmatales</taxon>
        <taxon>Acholeplasmataceae</taxon>
        <taxon>Candidatus Phytoplasma</taxon>
        <taxon>16SrV (Elm yellows group)</taxon>
    </lineage>
</organism>
<evidence type="ECO:0000259" key="2">
    <source>
        <dbReference type="Pfam" id="PF01434"/>
    </source>
</evidence>
<dbReference type="GO" id="GO:0005524">
    <property type="term" value="F:ATP binding"/>
    <property type="evidence" value="ECO:0007669"/>
    <property type="project" value="InterPro"/>
</dbReference>
<dbReference type="SUPFAM" id="SSF140990">
    <property type="entry name" value="FtsH protease domain-like"/>
    <property type="match status" value="1"/>
</dbReference>
<keyword evidence="1" id="KW-0812">Transmembrane</keyword>
<keyword evidence="4" id="KW-1185">Reference proteome</keyword>
<dbReference type="KEGG" id="pzi:CWO85_02680"/>
<dbReference type="Proteomes" id="UP000272462">
    <property type="component" value="Chromosome"/>
</dbReference>
<accession>A0A660HN16</accession>
<sequence>MNNHFIIKNKNYLICLLWIFAINFCLSIFLYTENRVLINNFFSELFDINSEDSLEGEIYLSEDKITSYHESGHAIITLLYPEYFEFVGVTIKPYGAILGHCDFQIKKRNWQAESLVSFGGTSSESLLAKRKQIPKDKVGKGSGSDHANVSFLVQSHSTTPEKDYDRLHKECQKLIELNQTTLTKIAEKLFIKKTLLLKDIEDILKKYPLQKNI</sequence>
<dbReference type="OrthoDB" id="386110at2"/>
<dbReference type="AlphaFoldDB" id="A0A660HN16"/>
<evidence type="ECO:0000313" key="3">
    <source>
        <dbReference type="EMBL" id="AYJ01394.1"/>
    </source>
</evidence>
<evidence type="ECO:0000313" key="4">
    <source>
        <dbReference type="Proteomes" id="UP000272462"/>
    </source>
</evidence>
<dbReference type="EMBL" id="CP025121">
    <property type="protein sequence ID" value="AYJ01394.1"/>
    <property type="molecule type" value="Genomic_DNA"/>
</dbReference>
<evidence type="ECO:0000256" key="1">
    <source>
        <dbReference type="SAM" id="Phobius"/>
    </source>
</evidence>
<dbReference type="Pfam" id="PF01434">
    <property type="entry name" value="Peptidase_M41"/>
    <property type="match status" value="1"/>
</dbReference>
<keyword evidence="1" id="KW-1133">Transmembrane helix</keyword>
<dbReference type="InterPro" id="IPR000642">
    <property type="entry name" value="Peptidase_M41"/>
</dbReference>
<gene>
    <name evidence="3" type="ORF">CWO85_02680</name>
</gene>
<proteinExistence type="predicted"/>
<dbReference type="Gene3D" id="1.20.58.760">
    <property type="entry name" value="Peptidase M41"/>
    <property type="match status" value="1"/>
</dbReference>
<dbReference type="InterPro" id="IPR037219">
    <property type="entry name" value="Peptidase_M41-like"/>
</dbReference>
<protein>
    <recommendedName>
        <fullName evidence="2">Peptidase M41 domain-containing protein</fullName>
    </recommendedName>
</protein>